<dbReference type="Gene3D" id="2.160.20.10">
    <property type="entry name" value="Single-stranded right-handed beta-helix, Pectin lyase-like"/>
    <property type="match status" value="1"/>
</dbReference>
<dbReference type="SUPFAM" id="SSF51126">
    <property type="entry name" value="Pectin lyase-like"/>
    <property type="match status" value="1"/>
</dbReference>
<reference evidence="3" key="1">
    <citation type="submission" date="2023-09" db="EMBL/GenBank/DDBJ databases">
        <title>First report of Pseudomonas coleopterorum DJ13 causing leaf spot on Rhododendron pulchrum Sweet in China.</title>
        <authorList>
            <person name="Zhang Y."/>
        </authorList>
    </citation>
    <scope>NUCLEOTIDE SEQUENCE</scope>
    <source>
        <strain evidence="3">DJ13</strain>
    </source>
</reference>
<name>A0AAJ6M0N9_9PSED</name>
<dbReference type="Proteomes" id="UP001258207">
    <property type="component" value="Chromosome"/>
</dbReference>
<dbReference type="SMART" id="SM00912">
    <property type="entry name" value="Haemagg_act"/>
    <property type="match status" value="1"/>
</dbReference>
<feature type="chain" id="PRO_5042544730" evidence="1">
    <location>
        <begin position="34"/>
        <end position="821"/>
    </location>
</feature>
<dbReference type="EMBL" id="CP134081">
    <property type="protein sequence ID" value="WNC10729.1"/>
    <property type="molecule type" value="Genomic_DNA"/>
</dbReference>
<gene>
    <name evidence="3" type="ORF">RI108_04690</name>
</gene>
<dbReference type="InterPro" id="IPR025157">
    <property type="entry name" value="Hemagglutinin_rpt"/>
</dbReference>
<dbReference type="RefSeq" id="WP_310792440.1">
    <property type="nucleotide sequence ID" value="NZ_CP134081.1"/>
</dbReference>
<evidence type="ECO:0000259" key="2">
    <source>
        <dbReference type="SMART" id="SM00912"/>
    </source>
</evidence>
<sequence>MTHASKHLRHLTPRSLPLAIAAALLVPCSYACADGLTAFDGAAAKPTLHSDRTVPVIDIVAPNQAGLSHNVYSEYNVGTEGVVLNNSVVAGHSELAGAVHANPQLGGTAASTILNEVVGHNRSNINGPQVVFGAAADYVLANPNGITLNGASLANVPRATFVVGSPTLQDGQLHQLDTQAAKGVLRVDKNGVNNLDGSLALIAPSIASNGSIRASGDVDLLLGSNVIDYASNEVVSSTRTPKRIDANLLGAMDSEGRIRVVSTHEGAGIKMPGVQMKADKGISIAAAGDITLQGRASGDEPAPQARLDAGSAELRVNSTQQLNLAEAQLRSQGEMSLTAHALRSQGMDAIAEGALRIRASTARNNADQAQVSRYQGSEVDVSVDGNINDVGTSYVSTTGMTRITAQNHDLKAAADKSAEGTSQAKVGVIAGSAGVDIQLKGDGHYEGTAFSSTQGPITVNAGGALSLNQASNHGQSVDDQRTRSERQAVVARFDTPGAVTLSAGRDALLTGVQIGSKEQKVDTLNISAGGTLLNLAAIDKVTATGHHVSSSEQGLQMTQTEQDSYRQVHSQWRVANDANLSASARHNQAITLQGTELDAARIRLQATKGGVQLEASTQRTQADVKTFGIGSSNGDSQLAITQYKEDSKTYRNAKLVADAVTVDTQGQLRLNGAEVQAQTITGSVGGNLVVTSRSDDVKVLNVEGQAQLGGKLAPDTLASEAALLAGKWNEPATAALHAYGLAGTGSLIEQGRFDFKRTDRQGIAQASALSASEGVSLKVAGVIDQAQETQGVNELQSHNLVNVRGGNLDMAKRVYGQMRLR</sequence>
<dbReference type="Pfam" id="PF05860">
    <property type="entry name" value="TPS"/>
    <property type="match status" value="1"/>
</dbReference>
<dbReference type="Pfam" id="PF13332">
    <property type="entry name" value="Fil_haemagg_2"/>
    <property type="match status" value="1"/>
</dbReference>
<evidence type="ECO:0000256" key="1">
    <source>
        <dbReference type="SAM" id="SignalP"/>
    </source>
</evidence>
<organism evidence="3 4">
    <name type="scientific">Pseudomonas coleopterorum</name>
    <dbReference type="NCBI Taxonomy" id="1605838"/>
    <lineage>
        <taxon>Bacteria</taxon>
        <taxon>Pseudomonadati</taxon>
        <taxon>Pseudomonadota</taxon>
        <taxon>Gammaproteobacteria</taxon>
        <taxon>Pseudomonadales</taxon>
        <taxon>Pseudomonadaceae</taxon>
        <taxon>Pseudomonas</taxon>
    </lineage>
</organism>
<evidence type="ECO:0000313" key="4">
    <source>
        <dbReference type="Proteomes" id="UP001258207"/>
    </source>
</evidence>
<dbReference type="GO" id="GO:0003824">
    <property type="term" value="F:catalytic activity"/>
    <property type="evidence" value="ECO:0007669"/>
    <property type="project" value="UniProtKB-ARBA"/>
</dbReference>
<dbReference type="InterPro" id="IPR012334">
    <property type="entry name" value="Pectin_lyas_fold"/>
</dbReference>
<accession>A0AAJ6M0N9</accession>
<dbReference type="NCBIfam" id="TIGR01901">
    <property type="entry name" value="adhes_NPXG"/>
    <property type="match status" value="1"/>
</dbReference>
<dbReference type="AlphaFoldDB" id="A0AAJ6M0N9"/>
<dbReference type="InterPro" id="IPR008638">
    <property type="entry name" value="FhaB/CdiA-like_TPS"/>
</dbReference>
<protein>
    <submittedName>
        <fullName evidence="3">Filamentous hemagglutinin N-terminal domain-containing protein</fullName>
    </submittedName>
</protein>
<proteinExistence type="predicted"/>
<keyword evidence="1" id="KW-0732">Signal</keyword>
<feature type="domain" description="Filamentous haemagglutinin FhaB/tRNA nuclease CdiA-like TPS" evidence="2">
    <location>
        <begin position="51"/>
        <end position="171"/>
    </location>
</feature>
<dbReference type="InterPro" id="IPR011050">
    <property type="entry name" value="Pectin_lyase_fold/virulence"/>
</dbReference>
<feature type="signal peptide" evidence="1">
    <location>
        <begin position="1"/>
        <end position="33"/>
    </location>
</feature>
<evidence type="ECO:0000313" key="3">
    <source>
        <dbReference type="EMBL" id="WNC10729.1"/>
    </source>
</evidence>